<reference evidence="1 2" key="1">
    <citation type="submission" date="2016-10" db="EMBL/GenBank/DDBJ databases">
        <authorList>
            <person name="de Groot N.N."/>
        </authorList>
    </citation>
    <scope>NUCLEOTIDE SEQUENCE [LARGE SCALE GENOMIC DNA]</scope>
    <source>
        <strain evidence="1 2">OK461</strain>
    </source>
</reference>
<evidence type="ECO:0000313" key="1">
    <source>
        <dbReference type="EMBL" id="SFE74638.1"/>
    </source>
</evidence>
<proteinExistence type="predicted"/>
<protein>
    <submittedName>
        <fullName evidence="1">Uncharacterized protein</fullName>
    </submittedName>
</protein>
<dbReference type="AlphaFoldDB" id="A0A1I2D281"/>
<dbReference type="EMBL" id="FONR01000002">
    <property type="protein sequence ID" value="SFE74638.1"/>
    <property type="molecule type" value="Genomic_DNA"/>
</dbReference>
<accession>A0A1I2D281</accession>
<evidence type="ECO:0000313" key="2">
    <source>
        <dbReference type="Proteomes" id="UP000181942"/>
    </source>
</evidence>
<gene>
    <name evidence="1" type="ORF">SAMN02787118_102479</name>
</gene>
<name>A0A1I2D281_9ACTN</name>
<sequence>MSPGEPAGPARCVDRHRGFGAEGFHGGSRERQGVGMGGWGRKRGLRWAAAAGAVAAVAACGPADTGAAVRPSATRAHGTSVASGGACVFVKPDGARKFGHVGWGFRITGTDRWVYGAVENPSNALYTPPGGDIGAWHAEGTYARMLGDLSRDALPQALGFARAGGTPIPGKSTHPYSRYRCTDSSTSDVNSARAMIRTVEKRGFLVGVDPETGDLGSRDCLDATYDVLRAYRTRHLTPAYPTEIPNMWVETLVLWSDNVLKPR</sequence>
<organism evidence="1 2">
    <name type="scientific">Streptomyces mirabilis</name>
    <dbReference type="NCBI Taxonomy" id="68239"/>
    <lineage>
        <taxon>Bacteria</taxon>
        <taxon>Bacillati</taxon>
        <taxon>Actinomycetota</taxon>
        <taxon>Actinomycetes</taxon>
        <taxon>Kitasatosporales</taxon>
        <taxon>Streptomycetaceae</taxon>
        <taxon>Streptomyces</taxon>
    </lineage>
</organism>
<dbReference type="Proteomes" id="UP000181942">
    <property type="component" value="Unassembled WGS sequence"/>
</dbReference>